<feature type="transmembrane region" description="Helical" evidence="10">
    <location>
        <begin position="12"/>
        <end position="31"/>
    </location>
</feature>
<feature type="transmembrane region" description="Helical" evidence="10">
    <location>
        <begin position="241"/>
        <end position="259"/>
    </location>
</feature>
<dbReference type="GO" id="GO:0005886">
    <property type="term" value="C:plasma membrane"/>
    <property type="evidence" value="ECO:0007669"/>
    <property type="project" value="UniProtKB-SubCell"/>
</dbReference>
<keyword evidence="6 10" id="KW-0653">Protein transport</keyword>
<feature type="transmembrane region" description="Helical" evidence="10">
    <location>
        <begin position="156"/>
        <end position="178"/>
    </location>
</feature>
<evidence type="ECO:0000313" key="12">
    <source>
        <dbReference type="EMBL" id="OGF20701.1"/>
    </source>
</evidence>
<feature type="transmembrane region" description="Helical" evidence="10">
    <location>
        <begin position="190"/>
        <end position="209"/>
    </location>
</feature>
<dbReference type="PROSITE" id="PS50156">
    <property type="entry name" value="SSD"/>
    <property type="match status" value="1"/>
</dbReference>
<dbReference type="Pfam" id="PF07549">
    <property type="entry name" value="Sec_GG"/>
    <property type="match status" value="1"/>
</dbReference>
<dbReference type="PANTHER" id="PTHR30081:SF8">
    <property type="entry name" value="PROTEIN TRANSLOCASE SUBUNIT SECF"/>
    <property type="match status" value="1"/>
</dbReference>
<keyword evidence="4" id="KW-0997">Cell inner membrane</keyword>
<evidence type="ECO:0000256" key="6">
    <source>
        <dbReference type="ARBA" id="ARBA00022927"/>
    </source>
</evidence>
<evidence type="ECO:0000313" key="13">
    <source>
        <dbReference type="Proteomes" id="UP000177407"/>
    </source>
</evidence>
<dbReference type="InterPro" id="IPR055344">
    <property type="entry name" value="SecD_SecF_C_bact"/>
</dbReference>
<evidence type="ECO:0000256" key="7">
    <source>
        <dbReference type="ARBA" id="ARBA00022989"/>
    </source>
</evidence>
<keyword evidence="3 10" id="KW-1003">Cell membrane</keyword>
<comment type="subcellular location">
    <subcellularLocation>
        <location evidence="1 10">Cell membrane</location>
        <topology evidence="1 10">Multi-pass membrane protein</topology>
    </subcellularLocation>
</comment>
<feature type="transmembrane region" description="Helical" evidence="10">
    <location>
        <begin position="125"/>
        <end position="144"/>
    </location>
</feature>
<feature type="transmembrane region" description="Helical" evidence="10">
    <location>
        <begin position="265"/>
        <end position="292"/>
    </location>
</feature>
<comment type="similarity">
    <text evidence="10">Belongs to the SecD/SecF family. SecF subfamily.</text>
</comment>
<dbReference type="AlphaFoldDB" id="A0A1F5S353"/>
<comment type="function">
    <text evidence="10">Part of the Sec protein translocase complex. Interacts with the SecYEG preprotein conducting channel. SecDF uses the proton motive force (PMF) to complete protein translocation after the ATP-dependent function of SecA.</text>
</comment>
<evidence type="ECO:0000256" key="8">
    <source>
        <dbReference type="ARBA" id="ARBA00023010"/>
    </source>
</evidence>
<evidence type="ECO:0000256" key="4">
    <source>
        <dbReference type="ARBA" id="ARBA00022519"/>
    </source>
</evidence>
<dbReference type="EMBL" id="MFGA01000020">
    <property type="protein sequence ID" value="OGF20701.1"/>
    <property type="molecule type" value="Genomic_DNA"/>
</dbReference>
<dbReference type="InterPro" id="IPR005665">
    <property type="entry name" value="SecF_bac"/>
</dbReference>
<dbReference type="NCBIfam" id="TIGR00916">
    <property type="entry name" value="2A0604s01"/>
    <property type="match status" value="1"/>
</dbReference>
<comment type="caution">
    <text evidence="12">The sequence shown here is derived from an EMBL/GenBank/DDBJ whole genome shotgun (WGS) entry which is preliminary data.</text>
</comment>
<dbReference type="InterPro" id="IPR022645">
    <property type="entry name" value="SecD/SecF_bac"/>
</dbReference>
<evidence type="ECO:0000256" key="9">
    <source>
        <dbReference type="ARBA" id="ARBA00023136"/>
    </source>
</evidence>
<evidence type="ECO:0000256" key="5">
    <source>
        <dbReference type="ARBA" id="ARBA00022692"/>
    </source>
</evidence>
<sequence>MINIIGYKKFWLAIAATLVLASIVFVAIWGLKFGIDFTGGSLLELRFTGERPPVSEMASNLASTGIESANIQPVGEDGMILRFKTVDEVKHQEVLKFIKEKFSGLEEQRFESIGPTIGKELRTKAIYSVVIVLVAIIIYIAWAFRKVSKPVASWKYGVIAIIALLHDVLIPIGLFAILGKFMGIEINSAFVAAILTILGYSVNDTIVVFDRVRENLIKSGGDYRDFEGIVNKSINETFARSINTTLTTLLALVAVFFWGGETVKYFALALIVGIGLGAYSSIFIASPLLVVFQKLGKR</sequence>
<gene>
    <name evidence="10" type="primary">secF</name>
    <name evidence="12" type="ORF">A2257_02915</name>
</gene>
<evidence type="ECO:0000256" key="2">
    <source>
        <dbReference type="ARBA" id="ARBA00022448"/>
    </source>
</evidence>
<keyword evidence="2 10" id="KW-0813">Transport</keyword>
<dbReference type="SUPFAM" id="SSF82866">
    <property type="entry name" value="Multidrug efflux transporter AcrB transmembrane domain"/>
    <property type="match status" value="1"/>
</dbReference>
<dbReference type="GO" id="GO:0015450">
    <property type="term" value="F:protein-transporting ATPase activity"/>
    <property type="evidence" value="ECO:0007669"/>
    <property type="project" value="InterPro"/>
</dbReference>
<dbReference type="InterPro" id="IPR048634">
    <property type="entry name" value="SecD_SecF_C"/>
</dbReference>
<evidence type="ECO:0000259" key="11">
    <source>
        <dbReference type="PROSITE" id="PS50156"/>
    </source>
</evidence>
<dbReference type="GO" id="GO:0043952">
    <property type="term" value="P:protein transport by the Sec complex"/>
    <property type="evidence" value="ECO:0007669"/>
    <property type="project" value="UniProtKB-UniRule"/>
</dbReference>
<comment type="subunit">
    <text evidence="10">Forms a complex with SecD. Part of the essential Sec protein translocation apparatus which comprises SecA, SecYEG and auxiliary proteins SecDF. Other proteins may also be involved.</text>
</comment>
<dbReference type="InterPro" id="IPR022813">
    <property type="entry name" value="SecD/SecF_arch_bac"/>
</dbReference>
<reference evidence="12 13" key="1">
    <citation type="journal article" date="2016" name="Nat. Commun.">
        <title>Thousands of microbial genomes shed light on interconnected biogeochemical processes in an aquifer system.</title>
        <authorList>
            <person name="Anantharaman K."/>
            <person name="Brown C.T."/>
            <person name="Hug L.A."/>
            <person name="Sharon I."/>
            <person name="Castelle C.J."/>
            <person name="Probst A.J."/>
            <person name="Thomas B.C."/>
            <person name="Singh A."/>
            <person name="Wilkins M.J."/>
            <person name="Karaoz U."/>
            <person name="Brodie E.L."/>
            <person name="Williams K.H."/>
            <person name="Hubbard S.S."/>
            <person name="Banfield J.F."/>
        </authorList>
    </citation>
    <scope>NUCLEOTIDE SEQUENCE [LARGE SCALE GENOMIC DNA]</scope>
</reference>
<dbReference type="GO" id="GO:0006605">
    <property type="term" value="P:protein targeting"/>
    <property type="evidence" value="ECO:0007669"/>
    <property type="project" value="UniProtKB-UniRule"/>
</dbReference>
<evidence type="ECO:0000256" key="3">
    <source>
        <dbReference type="ARBA" id="ARBA00022475"/>
    </source>
</evidence>
<feature type="domain" description="SSD" evidence="11">
    <location>
        <begin position="125"/>
        <end position="291"/>
    </location>
</feature>
<proteinExistence type="inferred from homology"/>
<dbReference type="Proteomes" id="UP000177407">
    <property type="component" value="Unassembled WGS sequence"/>
</dbReference>
<accession>A0A1F5S353</accession>
<keyword evidence="9 10" id="KW-0472">Membrane</keyword>
<keyword evidence="7 10" id="KW-1133">Transmembrane helix</keyword>
<dbReference type="HAMAP" id="MF_01464_B">
    <property type="entry name" value="SecF_B"/>
    <property type="match status" value="1"/>
</dbReference>
<dbReference type="InterPro" id="IPR000731">
    <property type="entry name" value="SSD"/>
</dbReference>
<dbReference type="InterPro" id="IPR022646">
    <property type="entry name" value="SecD/SecF_CS"/>
</dbReference>
<dbReference type="PANTHER" id="PTHR30081">
    <property type="entry name" value="PROTEIN-EXPORT MEMBRANE PROTEIN SEC"/>
    <property type="match status" value="1"/>
</dbReference>
<dbReference type="PRINTS" id="PR01755">
    <property type="entry name" value="SECFTRNLCASE"/>
</dbReference>
<dbReference type="Gene3D" id="1.20.1640.10">
    <property type="entry name" value="Multidrug efflux transporter AcrB transmembrane domain"/>
    <property type="match status" value="1"/>
</dbReference>
<protein>
    <recommendedName>
        <fullName evidence="10">Protein-export membrane protein SecF</fullName>
    </recommendedName>
</protein>
<keyword evidence="8 10" id="KW-0811">Translocation</keyword>
<evidence type="ECO:0000256" key="1">
    <source>
        <dbReference type="ARBA" id="ARBA00004651"/>
    </source>
</evidence>
<dbReference type="GO" id="GO:0065002">
    <property type="term" value="P:intracellular protein transmembrane transport"/>
    <property type="evidence" value="ECO:0007669"/>
    <property type="project" value="UniProtKB-UniRule"/>
</dbReference>
<name>A0A1F5S353_9BACT</name>
<organism evidence="12 13">
    <name type="scientific">Candidatus Falkowbacteria bacterium RIFOXYA2_FULL_38_12</name>
    <dbReference type="NCBI Taxonomy" id="1797993"/>
    <lineage>
        <taxon>Bacteria</taxon>
        <taxon>Candidatus Falkowiibacteriota</taxon>
    </lineage>
</organism>
<evidence type="ECO:0000256" key="10">
    <source>
        <dbReference type="HAMAP-Rule" id="MF_01464"/>
    </source>
</evidence>
<dbReference type="Pfam" id="PF02355">
    <property type="entry name" value="SecD_SecF_C"/>
    <property type="match status" value="1"/>
</dbReference>
<dbReference type="NCBIfam" id="TIGR00966">
    <property type="entry name" value="transloc_SecF"/>
    <property type="match status" value="1"/>
</dbReference>
<keyword evidence="5 10" id="KW-0812">Transmembrane</keyword>